<proteinExistence type="predicted"/>
<dbReference type="EMBL" id="KZ348510">
    <property type="protein sequence ID" value="PIO66100.1"/>
    <property type="molecule type" value="Genomic_DNA"/>
</dbReference>
<dbReference type="PANTHER" id="PTHR46339:SF5">
    <property type="entry name" value="BPTI_KUNITZ INHIBITOR DOMAIN-CONTAINING PROTEIN"/>
    <property type="match status" value="1"/>
</dbReference>
<dbReference type="PANTHER" id="PTHR46339">
    <property type="entry name" value="PROTEIN CBG15282-RELATED"/>
    <property type="match status" value="1"/>
</dbReference>
<reference evidence="1 2" key="1">
    <citation type="submission" date="2015-09" db="EMBL/GenBank/DDBJ databases">
        <title>Draft genome of the parasitic nematode Teladorsagia circumcincta isolate WARC Sus (inbred).</title>
        <authorList>
            <person name="Mitreva M."/>
        </authorList>
    </citation>
    <scope>NUCLEOTIDE SEQUENCE [LARGE SCALE GENOMIC DNA]</scope>
    <source>
        <strain evidence="1 2">S</strain>
    </source>
</reference>
<organism evidence="1 2">
    <name type="scientific">Teladorsagia circumcincta</name>
    <name type="common">Brown stomach worm</name>
    <name type="synonym">Ostertagia circumcincta</name>
    <dbReference type="NCBI Taxonomy" id="45464"/>
    <lineage>
        <taxon>Eukaryota</taxon>
        <taxon>Metazoa</taxon>
        <taxon>Ecdysozoa</taxon>
        <taxon>Nematoda</taxon>
        <taxon>Chromadorea</taxon>
        <taxon>Rhabditida</taxon>
        <taxon>Rhabditina</taxon>
        <taxon>Rhabditomorpha</taxon>
        <taxon>Strongyloidea</taxon>
        <taxon>Trichostrongylidae</taxon>
        <taxon>Teladorsagia</taxon>
    </lineage>
</organism>
<dbReference type="OrthoDB" id="10465265at2759"/>
<gene>
    <name evidence="1" type="ORF">TELCIR_12203</name>
</gene>
<name>A0A2G9U9D2_TELCI</name>
<protein>
    <recommendedName>
        <fullName evidence="3">CC domain-containing protein</fullName>
    </recommendedName>
</protein>
<dbReference type="AlphaFoldDB" id="A0A2G9U9D2"/>
<sequence>MCHISFGGGGCPPSYTCQSDVPNAFQGYCCSQHVICPGGVNYHLDEKLQMPTTCSSEGFAFCPQKTDVLGNNLHWLTAERISHGYALQARRILALPVSSVSFQRSEINSNAADRVELHYRWAGGRMSTLAAPSISLTKAKRLRFL</sequence>
<evidence type="ECO:0000313" key="1">
    <source>
        <dbReference type="EMBL" id="PIO66100.1"/>
    </source>
</evidence>
<dbReference type="Proteomes" id="UP000230423">
    <property type="component" value="Unassembled WGS sequence"/>
</dbReference>
<evidence type="ECO:0000313" key="2">
    <source>
        <dbReference type="Proteomes" id="UP000230423"/>
    </source>
</evidence>
<accession>A0A2G9U9D2</accession>
<evidence type="ECO:0008006" key="3">
    <source>
        <dbReference type="Google" id="ProtNLM"/>
    </source>
</evidence>
<dbReference type="InterPro" id="IPR053014">
    <property type="entry name" value="Cuticle_assoc_divergent"/>
</dbReference>
<keyword evidence="2" id="KW-1185">Reference proteome</keyword>